<evidence type="ECO:0000313" key="2">
    <source>
        <dbReference type="Proteomes" id="UP000198727"/>
    </source>
</evidence>
<accession>A0A1I5KFS1</accession>
<dbReference type="STRING" id="587909.SAMN05421810_101113"/>
<dbReference type="Proteomes" id="UP000198727">
    <property type="component" value="Unassembled WGS sequence"/>
</dbReference>
<organism evidence="1 2">
    <name type="scientific">Amycolatopsis arida</name>
    <dbReference type="NCBI Taxonomy" id="587909"/>
    <lineage>
        <taxon>Bacteria</taxon>
        <taxon>Bacillati</taxon>
        <taxon>Actinomycetota</taxon>
        <taxon>Actinomycetes</taxon>
        <taxon>Pseudonocardiales</taxon>
        <taxon>Pseudonocardiaceae</taxon>
        <taxon>Amycolatopsis</taxon>
    </lineage>
</organism>
<dbReference type="AlphaFoldDB" id="A0A1I5KFS1"/>
<keyword evidence="2" id="KW-1185">Reference proteome</keyword>
<name>A0A1I5KFS1_9PSEU</name>
<sequence length="156" mass="17056">MSQVGGGAVDLSELIYMVKERDGLSWRELTDRARKKGAPVPTGLFYLANKPLQDFPRTKTILGLAAALEVDPDVVAAAALESLGLRPRNEVEVQVKQARVHKGDTGPELQGQPGERWIMITPDDETSDDLLDYLQKAPDLRVVVRKDPGVSPDEVA</sequence>
<protein>
    <submittedName>
        <fullName evidence="1">Uncharacterized protein</fullName>
    </submittedName>
</protein>
<gene>
    <name evidence="1" type="ORF">SAMN05421810_101113</name>
</gene>
<dbReference type="EMBL" id="FOWW01000001">
    <property type="protein sequence ID" value="SFO83431.1"/>
    <property type="molecule type" value="Genomic_DNA"/>
</dbReference>
<reference evidence="2" key="1">
    <citation type="submission" date="2016-10" db="EMBL/GenBank/DDBJ databases">
        <authorList>
            <person name="Varghese N."/>
            <person name="Submissions S."/>
        </authorList>
    </citation>
    <scope>NUCLEOTIDE SEQUENCE [LARGE SCALE GENOMIC DNA]</scope>
    <source>
        <strain evidence="2">CGMCC 4.5579</strain>
    </source>
</reference>
<evidence type="ECO:0000313" key="1">
    <source>
        <dbReference type="EMBL" id="SFO83431.1"/>
    </source>
</evidence>
<proteinExistence type="predicted"/>